<protein>
    <submittedName>
        <fullName evidence="2">Uncharacterized protein</fullName>
    </submittedName>
</protein>
<dbReference type="Proteomes" id="UP000784294">
    <property type="component" value="Unassembled WGS sequence"/>
</dbReference>
<keyword evidence="3" id="KW-1185">Reference proteome</keyword>
<evidence type="ECO:0000313" key="2">
    <source>
        <dbReference type="EMBL" id="VEL19315.1"/>
    </source>
</evidence>
<feature type="compositionally biased region" description="Basic residues" evidence="1">
    <location>
        <begin position="21"/>
        <end position="32"/>
    </location>
</feature>
<dbReference type="AlphaFoldDB" id="A0A3S5AAX3"/>
<proteinExistence type="predicted"/>
<evidence type="ECO:0000313" key="3">
    <source>
        <dbReference type="Proteomes" id="UP000784294"/>
    </source>
</evidence>
<organism evidence="2 3">
    <name type="scientific">Protopolystoma xenopodis</name>
    <dbReference type="NCBI Taxonomy" id="117903"/>
    <lineage>
        <taxon>Eukaryota</taxon>
        <taxon>Metazoa</taxon>
        <taxon>Spiralia</taxon>
        <taxon>Lophotrochozoa</taxon>
        <taxon>Platyhelminthes</taxon>
        <taxon>Monogenea</taxon>
        <taxon>Polyopisthocotylea</taxon>
        <taxon>Polystomatidea</taxon>
        <taxon>Polystomatidae</taxon>
        <taxon>Protopolystoma</taxon>
    </lineage>
</organism>
<evidence type="ECO:0000256" key="1">
    <source>
        <dbReference type="SAM" id="MobiDB-lite"/>
    </source>
</evidence>
<accession>A0A3S5AAX3</accession>
<name>A0A3S5AAX3_9PLAT</name>
<feature type="compositionally biased region" description="Polar residues" evidence="1">
    <location>
        <begin position="49"/>
        <end position="72"/>
    </location>
</feature>
<dbReference type="EMBL" id="CAAALY010041039">
    <property type="protein sequence ID" value="VEL19315.1"/>
    <property type="molecule type" value="Genomic_DNA"/>
</dbReference>
<gene>
    <name evidence="2" type="ORF">PXEA_LOCUS12755</name>
</gene>
<feature type="region of interest" description="Disordered" evidence="1">
    <location>
        <begin position="1"/>
        <end position="74"/>
    </location>
</feature>
<comment type="caution">
    <text evidence="2">The sequence shown here is derived from an EMBL/GenBank/DDBJ whole genome shotgun (WGS) entry which is preliminary data.</text>
</comment>
<sequence>MAVACSDDVGHMTDESLAPYRRNRSRVPRKQRQHESFSKANRLLVKRNPPSSSGGTDLGISSPNTFTRNGSKPNREELDDFLIFINEIVKKSNIPWM</sequence>
<reference evidence="2" key="1">
    <citation type="submission" date="2018-11" db="EMBL/GenBank/DDBJ databases">
        <authorList>
            <consortium name="Pathogen Informatics"/>
        </authorList>
    </citation>
    <scope>NUCLEOTIDE SEQUENCE</scope>
</reference>